<feature type="transmembrane region" description="Helical" evidence="1">
    <location>
        <begin position="212"/>
        <end position="231"/>
    </location>
</feature>
<keyword evidence="1" id="KW-1133">Transmembrane helix</keyword>
<reference evidence="2 3" key="1">
    <citation type="submission" date="2023-07" db="EMBL/GenBank/DDBJ databases">
        <title>Genomic Encyclopedia of Type Strains, Phase IV (KMG-IV): sequencing the most valuable type-strain genomes for metagenomic binning, comparative biology and taxonomic classification.</title>
        <authorList>
            <person name="Goeker M."/>
        </authorList>
    </citation>
    <scope>NUCLEOTIDE SEQUENCE [LARGE SCALE GENOMIC DNA]</scope>
    <source>
        <strain evidence="2 3">DSM 15561</strain>
    </source>
</reference>
<dbReference type="RefSeq" id="WP_306889992.1">
    <property type="nucleotide sequence ID" value="NZ_JAUSVR010000006.1"/>
</dbReference>
<keyword evidence="1" id="KW-0472">Membrane</keyword>
<dbReference type="EMBL" id="JAUSVR010000006">
    <property type="protein sequence ID" value="MDQ0511294.1"/>
    <property type="molecule type" value="Genomic_DNA"/>
</dbReference>
<accession>A0ABU0LRG3</accession>
<feature type="transmembrane region" description="Helical" evidence="1">
    <location>
        <begin position="58"/>
        <end position="79"/>
    </location>
</feature>
<comment type="caution">
    <text evidence="2">The sequence shown here is derived from an EMBL/GenBank/DDBJ whole genome shotgun (WGS) entry which is preliminary data.</text>
</comment>
<sequence length="318" mass="33644">MWDFSIGTAFGLVARTWPFVLLRLVVYAASVLAILAGTGLGVGVGWSLGGLFGRDESLFGAMIVGVGGLSLMFGVLWWVRQYVVYLVKAGHVAAMDALLRGAALPDGRSQIRFATAMVRARFLEVNVLFGMDLLIRGTVRAFVGIMDVLTFWIPGAGALDRFVAAVLRVALGLVDEIILAYIIRRDGVPPGDAARDGLVLYAQNAGPLARNAVWIALFDYALTLLIFLLLLGPAVGLAYWLPGALGGFGIVVALASAWALRAALIEPLSIAALLQAYDVATRGQAPNPAWTARLDAASAAFRDLGHRPPAARGMKGTA</sequence>
<gene>
    <name evidence="2" type="ORF">QOZ99_002191</name>
</gene>
<evidence type="ECO:0000256" key="1">
    <source>
        <dbReference type="SAM" id="Phobius"/>
    </source>
</evidence>
<organism evidence="2 3">
    <name type="scientific">Ancylobacter amanitiformis</name>
    <dbReference type="NCBI Taxonomy" id="217069"/>
    <lineage>
        <taxon>Bacteria</taxon>
        <taxon>Pseudomonadati</taxon>
        <taxon>Pseudomonadota</taxon>
        <taxon>Alphaproteobacteria</taxon>
        <taxon>Hyphomicrobiales</taxon>
        <taxon>Xanthobacteraceae</taxon>
        <taxon>Ancylobacter</taxon>
    </lineage>
</organism>
<protein>
    <recommendedName>
        <fullName evidence="4">DUF4282 domain-containing protein</fullName>
    </recommendedName>
</protein>
<keyword evidence="3" id="KW-1185">Reference proteome</keyword>
<proteinExistence type="predicted"/>
<keyword evidence="1" id="KW-0812">Transmembrane</keyword>
<name>A0ABU0LRG3_9HYPH</name>
<evidence type="ECO:0000313" key="3">
    <source>
        <dbReference type="Proteomes" id="UP001235094"/>
    </source>
</evidence>
<feature type="transmembrane region" description="Helical" evidence="1">
    <location>
        <begin position="237"/>
        <end position="260"/>
    </location>
</feature>
<evidence type="ECO:0000313" key="2">
    <source>
        <dbReference type="EMBL" id="MDQ0511294.1"/>
    </source>
</evidence>
<dbReference type="Proteomes" id="UP001235094">
    <property type="component" value="Unassembled WGS sequence"/>
</dbReference>
<evidence type="ECO:0008006" key="4">
    <source>
        <dbReference type="Google" id="ProtNLM"/>
    </source>
</evidence>
<feature type="transmembrane region" description="Helical" evidence="1">
    <location>
        <begin position="20"/>
        <end position="46"/>
    </location>
</feature>